<dbReference type="EMBL" id="CP055153">
    <property type="protein sequence ID" value="QMU29337.1"/>
    <property type="molecule type" value="Genomic_DNA"/>
</dbReference>
<sequence length="362" mass="41427">MQQLPLPELQQLQAKITKTIENRRERGKLLHNLINHPYLLQYNLVSVSASISDTTLVDLTEQPTENLVSSEKEETSKANAAEIVRPFKISMEIVNPESYVKAIHAPLEQVVNSLSRKEAAIIQNILWKGACQTQSEKSSLRRFMAKLPTENLLFLRELTHLPVAELQQLTAQTSKLPILSSESNGQEYQTEYPEETTEKKFVENAGLYLLAPYLPSVFARLNYLEKQHFKNSYVAARALQLTQYLVTGKRQNPEYLLVFNKLLCGIQLDVALAGGIRLTKKEIMEADNLLDSLIEHWQALKNTSPQGFRESFLQRKGILTENGARYTLQVERKGHDLLLNTIPWGFTLLKLPWMKKMLQVEW</sequence>
<dbReference type="Pfam" id="PF19268">
    <property type="entry name" value="CIS_TMP"/>
    <property type="match status" value="1"/>
</dbReference>
<accession>A0A7L7L945</accession>
<dbReference type="Proteomes" id="UP000514509">
    <property type="component" value="Chromosome"/>
</dbReference>
<reference evidence="1 2" key="2">
    <citation type="submission" date="2020-08" db="EMBL/GenBank/DDBJ databases">
        <title>Adhaeribacter dokdonensis sp. nov., isolated from the rhizosphere of Elymus tsukushiensis, a plant native to the Dokdo Islands, Republic of Korea.</title>
        <authorList>
            <person name="Ghim S.Y."/>
        </authorList>
    </citation>
    <scope>NUCLEOTIDE SEQUENCE [LARGE SCALE GENOMIC DNA]</scope>
    <source>
        <strain evidence="1 2">KUDC8001</strain>
    </source>
</reference>
<dbReference type="InterPro" id="IPR045538">
    <property type="entry name" value="CIS_TMP"/>
</dbReference>
<name>A0A7L7L945_9BACT</name>
<proteinExistence type="predicted"/>
<evidence type="ECO:0000313" key="2">
    <source>
        <dbReference type="Proteomes" id="UP000514509"/>
    </source>
</evidence>
<dbReference type="KEGG" id="add:HUW48_15420"/>
<organism evidence="1 2">
    <name type="scientific">Adhaeribacter radiodurans</name>
    <dbReference type="NCBI Taxonomy" id="2745197"/>
    <lineage>
        <taxon>Bacteria</taxon>
        <taxon>Pseudomonadati</taxon>
        <taxon>Bacteroidota</taxon>
        <taxon>Cytophagia</taxon>
        <taxon>Cytophagales</taxon>
        <taxon>Hymenobacteraceae</taxon>
        <taxon>Adhaeribacter</taxon>
    </lineage>
</organism>
<reference evidence="1 2" key="1">
    <citation type="submission" date="2020-06" db="EMBL/GenBank/DDBJ databases">
        <authorList>
            <person name="Hwang Y.J."/>
        </authorList>
    </citation>
    <scope>NUCLEOTIDE SEQUENCE [LARGE SCALE GENOMIC DNA]</scope>
    <source>
        <strain evidence="1 2">KUDC8001</strain>
    </source>
</reference>
<dbReference type="AlphaFoldDB" id="A0A7L7L945"/>
<gene>
    <name evidence="1" type="ORF">HUW48_15420</name>
</gene>
<keyword evidence="2" id="KW-1185">Reference proteome</keyword>
<protein>
    <submittedName>
        <fullName evidence="1">Uncharacterized protein</fullName>
    </submittedName>
</protein>
<evidence type="ECO:0000313" key="1">
    <source>
        <dbReference type="EMBL" id="QMU29337.1"/>
    </source>
</evidence>